<name>A0A2N5JBE5_9BIFI</name>
<dbReference type="GO" id="GO:0140359">
    <property type="term" value="F:ABC-type transporter activity"/>
    <property type="evidence" value="ECO:0007669"/>
    <property type="project" value="InterPro"/>
</dbReference>
<dbReference type="GO" id="GO:0016020">
    <property type="term" value="C:membrane"/>
    <property type="evidence" value="ECO:0007669"/>
    <property type="project" value="UniProtKB-SubCell"/>
</dbReference>
<dbReference type="OrthoDB" id="9800309at2"/>
<keyword evidence="3 5" id="KW-1133">Transmembrane helix</keyword>
<evidence type="ECO:0000313" key="8">
    <source>
        <dbReference type="Proteomes" id="UP000235050"/>
    </source>
</evidence>
<dbReference type="EMBL" id="NMWU01000009">
    <property type="protein sequence ID" value="PLS31524.1"/>
    <property type="molecule type" value="Genomic_DNA"/>
</dbReference>
<feature type="transmembrane region" description="Helical" evidence="5">
    <location>
        <begin position="12"/>
        <end position="34"/>
    </location>
</feature>
<dbReference type="Pfam" id="PF12698">
    <property type="entry name" value="ABC2_membrane_3"/>
    <property type="match status" value="1"/>
</dbReference>
<feature type="transmembrane region" description="Helical" evidence="5">
    <location>
        <begin position="192"/>
        <end position="209"/>
    </location>
</feature>
<evidence type="ECO:0000259" key="6">
    <source>
        <dbReference type="Pfam" id="PF12698"/>
    </source>
</evidence>
<evidence type="ECO:0000256" key="1">
    <source>
        <dbReference type="ARBA" id="ARBA00004141"/>
    </source>
</evidence>
<organism evidence="7 8">
    <name type="scientific">Bifidobacterium margollesii</name>
    <dbReference type="NCBI Taxonomy" id="2020964"/>
    <lineage>
        <taxon>Bacteria</taxon>
        <taxon>Bacillati</taxon>
        <taxon>Actinomycetota</taxon>
        <taxon>Actinomycetes</taxon>
        <taxon>Bifidobacteriales</taxon>
        <taxon>Bifidobacteriaceae</taxon>
        <taxon>Bifidobacterium</taxon>
    </lineage>
</organism>
<dbReference type="InterPro" id="IPR013525">
    <property type="entry name" value="ABC2_TM"/>
</dbReference>
<evidence type="ECO:0000313" key="7">
    <source>
        <dbReference type="EMBL" id="PLS31524.1"/>
    </source>
</evidence>
<dbReference type="RefSeq" id="WP_101615582.1">
    <property type="nucleotide sequence ID" value="NZ_NMWU01000009.1"/>
</dbReference>
<dbReference type="Proteomes" id="UP000235050">
    <property type="component" value="Unassembled WGS sequence"/>
</dbReference>
<dbReference type="AlphaFoldDB" id="A0A2N5JBE5"/>
<comment type="caution">
    <text evidence="7">The sequence shown here is derived from an EMBL/GenBank/DDBJ whole genome shotgun (WGS) entry which is preliminary data.</text>
</comment>
<evidence type="ECO:0000256" key="5">
    <source>
        <dbReference type="SAM" id="Phobius"/>
    </source>
</evidence>
<protein>
    <submittedName>
        <fullName evidence="7">ABC transporter permease</fullName>
    </submittedName>
</protein>
<evidence type="ECO:0000256" key="4">
    <source>
        <dbReference type="ARBA" id="ARBA00023136"/>
    </source>
</evidence>
<gene>
    <name evidence="7" type="ORF">Uis1B_0659</name>
</gene>
<accession>A0A2N5JBE5</accession>
<feature type="transmembrane region" description="Helical" evidence="5">
    <location>
        <begin position="78"/>
        <end position="96"/>
    </location>
</feature>
<feature type="domain" description="ABC-2 type transporter transmembrane" evidence="6">
    <location>
        <begin position="74"/>
        <end position="213"/>
    </location>
</feature>
<feature type="transmembrane region" description="Helical" evidence="5">
    <location>
        <begin position="55"/>
        <end position="72"/>
    </location>
</feature>
<keyword evidence="4 5" id="KW-0472">Membrane</keyword>
<keyword evidence="2 5" id="KW-0812">Transmembrane</keyword>
<evidence type="ECO:0000256" key="2">
    <source>
        <dbReference type="ARBA" id="ARBA00022692"/>
    </source>
</evidence>
<feature type="transmembrane region" description="Helical" evidence="5">
    <location>
        <begin position="164"/>
        <end position="185"/>
    </location>
</feature>
<proteinExistence type="predicted"/>
<feature type="transmembrane region" description="Helical" evidence="5">
    <location>
        <begin position="240"/>
        <end position="262"/>
    </location>
</feature>
<feature type="transmembrane region" description="Helical" evidence="5">
    <location>
        <begin position="117"/>
        <end position="144"/>
    </location>
</feature>
<sequence length="270" mass="29159">MNVYLFEVKAQMRGFLVGLIVLIGVAVLFLGGAYPIYRDSKTDVERMIDGFPPQFAALFGVNGDIFSFGGFYRFSSLYFMLIMAIMSCAWGLSVLGRERRSKAGDFLFVMPSPRIRLYLAKLAAGLTLVVVSGLLYLVAVALIYGHYGDDPTATSIPLSRLLLAAASLLGVGVLFLSFGVLAAVLLNRIRSVSGIATAFGVLGFMLVSLPEMTGETKYRLISPFTWFNVSEALDHGRYEAGYLTLAAVVAVACLACGAVLYARGDVRGLR</sequence>
<reference evidence="7 8" key="1">
    <citation type="submission" date="2017-07" db="EMBL/GenBank/DDBJ databases">
        <title>Bifidobacterium novel species.</title>
        <authorList>
            <person name="Lugli G.A."/>
            <person name="Milani C."/>
            <person name="Duranti S."/>
            <person name="Mangifesta M."/>
        </authorList>
    </citation>
    <scope>NUCLEOTIDE SEQUENCE [LARGE SCALE GENOMIC DNA]</scope>
    <source>
        <strain evidence="8">Uis1B</strain>
    </source>
</reference>
<comment type="subcellular location">
    <subcellularLocation>
        <location evidence="1">Membrane</location>
        <topology evidence="1">Multi-pass membrane protein</topology>
    </subcellularLocation>
</comment>
<keyword evidence="8" id="KW-1185">Reference proteome</keyword>
<evidence type="ECO:0000256" key="3">
    <source>
        <dbReference type="ARBA" id="ARBA00022989"/>
    </source>
</evidence>